<dbReference type="PIRSF" id="PIRSF005384">
    <property type="entry name" value="RpiB_LacA_B"/>
    <property type="match status" value="1"/>
</dbReference>
<organism evidence="3 4">
    <name type="scientific">Kribbibacterium absianum</name>
    <dbReference type="NCBI Taxonomy" id="3044210"/>
    <lineage>
        <taxon>Bacteria</taxon>
        <taxon>Bacillati</taxon>
        <taxon>Actinomycetota</taxon>
        <taxon>Coriobacteriia</taxon>
        <taxon>Coriobacteriales</taxon>
        <taxon>Kribbibacteriaceae</taxon>
        <taxon>Kribbibacterium</taxon>
    </lineage>
</organism>
<dbReference type="PANTHER" id="PTHR30345">
    <property type="entry name" value="RIBOSE-5-PHOSPHATE ISOMERASE B"/>
    <property type="match status" value="1"/>
</dbReference>
<dbReference type="EMBL" id="JASJEX010000002">
    <property type="protein sequence ID" value="MDJ1129063.1"/>
    <property type="molecule type" value="Genomic_DNA"/>
</dbReference>
<evidence type="ECO:0000313" key="3">
    <source>
        <dbReference type="EMBL" id="MDJ1129063.1"/>
    </source>
</evidence>
<accession>A0ABT6ZJ31</accession>
<keyword evidence="2 3" id="KW-0413">Isomerase</keyword>
<proteinExistence type="inferred from homology"/>
<protein>
    <submittedName>
        <fullName evidence="3">Ribose 5-phosphate isomerase B</fullName>
        <ecNumber evidence="3">5.3.1.6</ecNumber>
    </submittedName>
</protein>
<dbReference type="InterPro" id="IPR003500">
    <property type="entry name" value="RpiB_LacA_LacB"/>
</dbReference>
<dbReference type="GO" id="GO:0004751">
    <property type="term" value="F:ribose-5-phosphate isomerase activity"/>
    <property type="evidence" value="ECO:0007669"/>
    <property type="project" value="UniProtKB-EC"/>
</dbReference>
<dbReference type="NCBIfam" id="NF004051">
    <property type="entry name" value="PRK05571.1"/>
    <property type="match status" value="1"/>
</dbReference>
<dbReference type="SUPFAM" id="SSF89623">
    <property type="entry name" value="Ribose/Galactose isomerase RpiB/AlsB"/>
    <property type="match status" value="1"/>
</dbReference>
<comment type="similarity">
    <text evidence="1">Belongs to the LacAB/RpiB family.</text>
</comment>
<evidence type="ECO:0000256" key="2">
    <source>
        <dbReference type="ARBA" id="ARBA00023235"/>
    </source>
</evidence>
<dbReference type="PANTHER" id="PTHR30345:SF0">
    <property type="entry name" value="DNA DAMAGE-REPAIR_TOLERATION PROTEIN DRT102"/>
    <property type="match status" value="1"/>
</dbReference>
<evidence type="ECO:0000313" key="4">
    <source>
        <dbReference type="Proteomes" id="UP001431693"/>
    </source>
</evidence>
<gene>
    <name evidence="3" type="primary">rpiB</name>
    <name evidence="3" type="ORF">QJ043_03050</name>
</gene>
<dbReference type="Gene3D" id="3.40.1400.10">
    <property type="entry name" value="Sugar-phosphate isomerase, RpiB/LacA/LacB"/>
    <property type="match status" value="1"/>
</dbReference>
<dbReference type="InterPro" id="IPR004785">
    <property type="entry name" value="RpiB"/>
</dbReference>
<sequence>MRVAVASDHAGFCQKACIVAYIASLGHEVADLGPETDARVDYPDYADKVAVGVADGTYDRGVLICGTGLGMAMTADKVPGVRATAIQTPGFAALCREHNNANVICLSGRFVSEETNKEVVKVFLETEFGGGRHEQRVAKMMAEDER</sequence>
<dbReference type="NCBIfam" id="TIGR01120">
    <property type="entry name" value="rpiB"/>
    <property type="match status" value="1"/>
</dbReference>
<dbReference type="RefSeq" id="WP_283713797.1">
    <property type="nucleotide sequence ID" value="NZ_JASJEW010000007.1"/>
</dbReference>
<dbReference type="InterPro" id="IPR036569">
    <property type="entry name" value="RpiB_LacA_LacB_sf"/>
</dbReference>
<dbReference type="Pfam" id="PF02502">
    <property type="entry name" value="LacAB_rpiB"/>
    <property type="match status" value="1"/>
</dbReference>
<dbReference type="Proteomes" id="UP001431693">
    <property type="component" value="Unassembled WGS sequence"/>
</dbReference>
<evidence type="ECO:0000256" key="1">
    <source>
        <dbReference type="ARBA" id="ARBA00008754"/>
    </source>
</evidence>
<name>A0ABT6ZJ31_9ACTN</name>
<dbReference type="NCBIfam" id="TIGR00689">
    <property type="entry name" value="rpiB_lacA_lacB"/>
    <property type="match status" value="1"/>
</dbReference>
<dbReference type="EC" id="5.3.1.6" evidence="3"/>
<keyword evidence="4" id="KW-1185">Reference proteome</keyword>
<reference evidence="3" key="1">
    <citation type="submission" date="2023-05" db="EMBL/GenBank/DDBJ databases">
        <title>[olsenella] sp. nov., isolated from a pig farm feces dump.</title>
        <authorList>
            <person name="Chang Y.-H."/>
        </authorList>
    </citation>
    <scope>NUCLEOTIDE SEQUENCE</scope>
    <source>
        <strain evidence="3">YH-ols2217</strain>
    </source>
</reference>
<comment type="caution">
    <text evidence="3">The sequence shown here is derived from an EMBL/GenBank/DDBJ whole genome shotgun (WGS) entry which is preliminary data.</text>
</comment>